<reference evidence="2 3" key="1">
    <citation type="journal article" date="2015" name="Genome Announc.">
        <title>Expanding the biotechnology potential of lactobacilli through comparative genomics of 213 strains and associated genera.</title>
        <authorList>
            <person name="Sun Z."/>
            <person name="Harris H.M."/>
            <person name="McCann A."/>
            <person name="Guo C."/>
            <person name="Argimon S."/>
            <person name="Zhang W."/>
            <person name="Yang X."/>
            <person name="Jeffery I.B."/>
            <person name="Cooney J.C."/>
            <person name="Kagawa T.F."/>
            <person name="Liu W."/>
            <person name="Song Y."/>
            <person name="Salvetti E."/>
            <person name="Wrobel A."/>
            <person name="Rasinkangas P."/>
            <person name="Parkhill J."/>
            <person name="Rea M.C."/>
            <person name="O'Sullivan O."/>
            <person name="Ritari J."/>
            <person name="Douillard F.P."/>
            <person name="Paul Ross R."/>
            <person name="Yang R."/>
            <person name="Briner A.E."/>
            <person name="Felis G.E."/>
            <person name="de Vos W.M."/>
            <person name="Barrangou R."/>
            <person name="Klaenhammer T.R."/>
            <person name="Caufield P.W."/>
            <person name="Cui Y."/>
            <person name="Zhang H."/>
            <person name="O'Toole P.W."/>
        </authorList>
    </citation>
    <scope>NUCLEOTIDE SEQUENCE [LARGE SCALE GENOMIC DNA]</scope>
    <source>
        <strain evidence="2 3">DSM 20593</strain>
    </source>
</reference>
<proteinExistence type="predicted"/>
<dbReference type="EMBL" id="JQBP01000014">
    <property type="protein sequence ID" value="KRN74431.1"/>
    <property type="molecule type" value="Genomic_DNA"/>
</dbReference>
<dbReference type="CDD" id="cd05403">
    <property type="entry name" value="NT_KNTase_like"/>
    <property type="match status" value="1"/>
</dbReference>
<dbReference type="SUPFAM" id="SSF81301">
    <property type="entry name" value="Nucleotidyltransferase"/>
    <property type="match status" value="1"/>
</dbReference>
<gene>
    <name evidence="2" type="ORF">IV73_GL000364</name>
</gene>
<dbReference type="Pfam" id="PF18765">
    <property type="entry name" value="Polbeta"/>
    <property type="match status" value="1"/>
</dbReference>
<protein>
    <recommendedName>
        <fullName evidence="1">Polymerase beta nucleotidyltransferase domain-containing protein</fullName>
    </recommendedName>
</protein>
<evidence type="ECO:0000259" key="1">
    <source>
        <dbReference type="Pfam" id="PF18765"/>
    </source>
</evidence>
<dbReference type="RefSeq" id="WP_057756553.1">
    <property type="nucleotide sequence ID" value="NZ_JQBP01000014.1"/>
</dbReference>
<keyword evidence="3" id="KW-1185">Reference proteome</keyword>
<dbReference type="Proteomes" id="UP000051655">
    <property type="component" value="Unassembled WGS sequence"/>
</dbReference>
<dbReference type="AlphaFoldDB" id="A0A0R2JAX1"/>
<dbReference type="Gene3D" id="3.30.460.10">
    <property type="entry name" value="Beta Polymerase, domain 2"/>
    <property type="match status" value="1"/>
</dbReference>
<organism evidence="2 3">
    <name type="scientific">Weissella kandleri</name>
    <dbReference type="NCBI Taxonomy" id="1616"/>
    <lineage>
        <taxon>Bacteria</taxon>
        <taxon>Bacillati</taxon>
        <taxon>Bacillota</taxon>
        <taxon>Bacilli</taxon>
        <taxon>Lactobacillales</taxon>
        <taxon>Lactobacillaceae</taxon>
        <taxon>Weissella</taxon>
    </lineage>
</organism>
<dbReference type="InterPro" id="IPR043519">
    <property type="entry name" value="NT_sf"/>
</dbReference>
<feature type="domain" description="Polymerase beta nucleotidyltransferase" evidence="1">
    <location>
        <begin position="19"/>
        <end position="90"/>
    </location>
</feature>
<dbReference type="OrthoDB" id="9803106at2"/>
<comment type="caution">
    <text evidence="2">The sequence shown here is derived from an EMBL/GenBank/DDBJ whole genome shotgun (WGS) entry which is preliminary data.</text>
</comment>
<dbReference type="InterPro" id="IPR041633">
    <property type="entry name" value="Polbeta"/>
</dbReference>
<evidence type="ECO:0000313" key="2">
    <source>
        <dbReference type="EMBL" id="KRN74431.1"/>
    </source>
</evidence>
<sequence length="121" mass="14297">MIEIDLQANKMPLDMIKERVSKVFKDYDVDKAYIYGSYVNGGFDFTSDYDLLIDGFNNYNDFYEKGKILRRMQRDLESAKVLDREVDISLVYTLKEQSVNELDHAFKDNENRDKVLIYGKQ</sequence>
<dbReference type="PATRIC" id="fig|1616.3.peg.374"/>
<name>A0A0R2JAX1_9LACO</name>
<evidence type="ECO:0000313" key="3">
    <source>
        <dbReference type="Proteomes" id="UP000051655"/>
    </source>
</evidence>
<accession>A0A0R2JAX1</accession>